<dbReference type="EMBL" id="JALJOQ010000184">
    <property type="protein sequence ID" value="KAK9790957.1"/>
    <property type="molecule type" value="Genomic_DNA"/>
</dbReference>
<evidence type="ECO:0008006" key="3">
    <source>
        <dbReference type="Google" id="ProtNLM"/>
    </source>
</evidence>
<name>A0AAW1NQY4_9CHLO</name>
<protein>
    <recommendedName>
        <fullName evidence="3">LAGLIDADG homing endonuclease</fullName>
    </recommendedName>
</protein>
<organism evidence="1 2">
    <name type="scientific">Symbiochloris irregularis</name>
    <dbReference type="NCBI Taxonomy" id="706552"/>
    <lineage>
        <taxon>Eukaryota</taxon>
        <taxon>Viridiplantae</taxon>
        <taxon>Chlorophyta</taxon>
        <taxon>core chlorophytes</taxon>
        <taxon>Trebouxiophyceae</taxon>
        <taxon>Trebouxiales</taxon>
        <taxon>Trebouxiaceae</taxon>
        <taxon>Symbiochloris</taxon>
    </lineage>
</organism>
<dbReference type="AlphaFoldDB" id="A0AAW1NQY4"/>
<reference evidence="1 2" key="1">
    <citation type="journal article" date="2024" name="Nat. Commun.">
        <title>Phylogenomics reveals the evolutionary origins of lichenization in chlorophyte algae.</title>
        <authorList>
            <person name="Puginier C."/>
            <person name="Libourel C."/>
            <person name="Otte J."/>
            <person name="Skaloud P."/>
            <person name="Haon M."/>
            <person name="Grisel S."/>
            <person name="Petersen M."/>
            <person name="Berrin J.G."/>
            <person name="Delaux P.M."/>
            <person name="Dal Grande F."/>
            <person name="Keller J."/>
        </authorList>
    </citation>
    <scope>NUCLEOTIDE SEQUENCE [LARGE SCALE GENOMIC DNA]</scope>
    <source>
        <strain evidence="1 2">SAG 2036</strain>
    </source>
</reference>
<accession>A0AAW1NQY4</accession>
<evidence type="ECO:0000313" key="2">
    <source>
        <dbReference type="Proteomes" id="UP001465755"/>
    </source>
</evidence>
<evidence type="ECO:0000313" key="1">
    <source>
        <dbReference type="EMBL" id="KAK9790957.1"/>
    </source>
</evidence>
<dbReference type="Proteomes" id="UP001465755">
    <property type="component" value="Unassembled WGS sequence"/>
</dbReference>
<keyword evidence="2" id="KW-1185">Reference proteome</keyword>
<gene>
    <name evidence="1" type="ORF">WJX73_001465</name>
</gene>
<sequence length="86" mass="9599">MPTSTRGRTKRSVKAKRDEGLLVSCSSQVHPGKVTELFCRRFGTIKPVHVTQQRLCQAVQQIAAPSFGAHWPINFISLEIAILQKI</sequence>
<comment type="caution">
    <text evidence="1">The sequence shown here is derived from an EMBL/GenBank/DDBJ whole genome shotgun (WGS) entry which is preliminary data.</text>
</comment>
<proteinExistence type="predicted"/>